<dbReference type="InterPro" id="IPR001387">
    <property type="entry name" value="Cro/C1-type_HTH"/>
</dbReference>
<proteinExistence type="predicted"/>
<dbReference type="Gene3D" id="1.10.260.40">
    <property type="entry name" value="lambda repressor-like DNA-binding domains"/>
    <property type="match status" value="1"/>
</dbReference>
<name>A0A8T9QFE2_9BACT</name>
<dbReference type="Proteomes" id="UP000831796">
    <property type="component" value="Chromosome"/>
</dbReference>
<dbReference type="AlphaFoldDB" id="A0A8T9QFE2"/>
<organism evidence="2 3">
    <name type="scientific">Hymenobacter cellulosilyticus</name>
    <dbReference type="NCBI Taxonomy" id="2932248"/>
    <lineage>
        <taxon>Bacteria</taxon>
        <taxon>Pseudomonadati</taxon>
        <taxon>Bacteroidota</taxon>
        <taxon>Cytophagia</taxon>
        <taxon>Cytophagales</taxon>
        <taxon>Hymenobacteraceae</taxon>
        <taxon>Hymenobacter</taxon>
    </lineage>
</organism>
<keyword evidence="3" id="KW-1185">Reference proteome</keyword>
<dbReference type="PROSITE" id="PS50943">
    <property type="entry name" value="HTH_CROC1"/>
    <property type="match status" value="1"/>
</dbReference>
<dbReference type="Pfam" id="PF01381">
    <property type="entry name" value="HTH_3"/>
    <property type="match status" value="1"/>
</dbReference>
<dbReference type="CDD" id="cd00093">
    <property type="entry name" value="HTH_XRE"/>
    <property type="match status" value="1"/>
</dbReference>
<dbReference type="GO" id="GO:0003677">
    <property type="term" value="F:DNA binding"/>
    <property type="evidence" value="ECO:0007669"/>
    <property type="project" value="InterPro"/>
</dbReference>
<accession>A0A8T9QFE2</accession>
<reference evidence="2" key="1">
    <citation type="submission" date="2022-04" db="EMBL/GenBank/DDBJ databases">
        <title>Hymenobacter sp. isolated from the air.</title>
        <authorList>
            <person name="Won M."/>
            <person name="Lee C.-M."/>
            <person name="Woen H.-Y."/>
            <person name="Kwon S.-W."/>
        </authorList>
    </citation>
    <scope>NUCLEOTIDE SEQUENCE</scope>
    <source>
        <strain evidence="2">5116S-3</strain>
    </source>
</reference>
<evidence type="ECO:0000259" key="1">
    <source>
        <dbReference type="PROSITE" id="PS50943"/>
    </source>
</evidence>
<dbReference type="RefSeq" id="WP_244676904.1">
    <property type="nucleotide sequence ID" value="NZ_CP095046.1"/>
</dbReference>
<dbReference type="InterPro" id="IPR010982">
    <property type="entry name" value="Lambda_DNA-bd_dom_sf"/>
</dbReference>
<dbReference type="SUPFAM" id="SSF47413">
    <property type="entry name" value="lambda repressor-like DNA-binding domains"/>
    <property type="match status" value="1"/>
</dbReference>
<sequence>MGPHPLLSTAAVRAHFSLTQKELARFLGITKAQVNNVEKGRSSFSAAVERRLRLLTRWLPQNQAQPLPAPVVGEAPGLLDPGPLQDRLERCRHLARGARYELEELGRRIEAGRRRKQALEELGTILTPAPALPAALPPDPASDPERDAAWLERLRADTACAPNPPGAAEVALLRVRLATLEFEVGQLEQLL</sequence>
<dbReference type="EMBL" id="CP095046">
    <property type="protein sequence ID" value="UOQ73553.1"/>
    <property type="molecule type" value="Genomic_DNA"/>
</dbReference>
<protein>
    <submittedName>
        <fullName evidence="2">Helix-turn-helix domain-containing protein</fullName>
    </submittedName>
</protein>
<feature type="domain" description="HTH cro/C1-type" evidence="1">
    <location>
        <begin position="13"/>
        <end position="48"/>
    </location>
</feature>
<dbReference type="KEGG" id="hcu:MUN79_06380"/>
<evidence type="ECO:0000313" key="2">
    <source>
        <dbReference type="EMBL" id="UOQ73553.1"/>
    </source>
</evidence>
<gene>
    <name evidence="2" type="ORF">MUN79_06380</name>
</gene>
<evidence type="ECO:0000313" key="3">
    <source>
        <dbReference type="Proteomes" id="UP000831796"/>
    </source>
</evidence>